<dbReference type="SUPFAM" id="SSF50494">
    <property type="entry name" value="Trypsin-like serine proteases"/>
    <property type="match status" value="1"/>
</dbReference>
<organism evidence="1 2">
    <name type="scientific">Catenuloplanes atrovinosus</name>
    <dbReference type="NCBI Taxonomy" id="137266"/>
    <lineage>
        <taxon>Bacteria</taxon>
        <taxon>Bacillati</taxon>
        <taxon>Actinomycetota</taxon>
        <taxon>Actinomycetes</taxon>
        <taxon>Micromonosporales</taxon>
        <taxon>Micromonosporaceae</taxon>
        <taxon>Catenuloplanes</taxon>
    </lineage>
</organism>
<dbReference type="RefSeq" id="WP_310370227.1">
    <property type="nucleotide sequence ID" value="NZ_JAVDYB010000001.1"/>
</dbReference>
<comment type="caution">
    <text evidence="1">The sequence shown here is derived from an EMBL/GenBank/DDBJ whole genome shotgun (WGS) entry which is preliminary data.</text>
</comment>
<dbReference type="Pfam" id="PF13365">
    <property type="entry name" value="Trypsin_2"/>
    <property type="match status" value="1"/>
</dbReference>
<reference evidence="1" key="1">
    <citation type="submission" date="2023-07" db="EMBL/GenBank/DDBJ databases">
        <title>Sequencing the genomes of 1000 actinobacteria strains.</title>
        <authorList>
            <person name="Klenk H.-P."/>
        </authorList>
    </citation>
    <scope>NUCLEOTIDE SEQUENCE</scope>
    <source>
        <strain evidence="1">DSM 44707</strain>
    </source>
</reference>
<gene>
    <name evidence="1" type="ORF">J2S41_004523</name>
</gene>
<dbReference type="AlphaFoldDB" id="A0AAE3YQD5"/>
<name>A0AAE3YQD5_9ACTN</name>
<protein>
    <recommendedName>
        <fullName evidence="3">Trypsin-like peptidase domain-containing protein</fullName>
    </recommendedName>
</protein>
<dbReference type="InterPro" id="IPR009003">
    <property type="entry name" value="Peptidase_S1_PA"/>
</dbReference>
<dbReference type="InterPro" id="IPR043504">
    <property type="entry name" value="Peptidase_S1_PA_chymotrypsin"/>
</dbReference>
<dbReference type="Gene3D" id="2.40.10.10">
    <property type="entry name" value="Trypsin-like serine proteases"/>
    <property type="match status" value="2"/>
</dbReference>
<evidence type="ECO:0000313" key="2">
    <source>
        <dbReference type="Proteomes" id="UP001183643"/>
    </source>
</evidence>
<accession>A0AAE3YQD5</accession>
<evidence type="ECO:0008006" key="3">
    <source>
        <dbReference type="Google" id="ProtNLM"/>
    </source>
</evidence>
<dbReference type="EMBL" id="JAVDYB010000001">
    <property type="protein sequence ID" value="MDR7277745.1"/>
    <property type="molecule type" value="Genomic_DNA"/>
</dbReference>
<dbReference type="Proteomes" id="UP001183643">
    <property type="component" value="Unassembled WGS sequence"/>
</dbReference>
<evidence type="ECO:0000313" key="1">
    <source>
        <dbReference type="EMBL" id="MDR7277745.1"/>
    </source>
</evidence>
<keyword evidence="2" id="KW-1185">Reference proteome</keyword>
<sequence>MRTRIDARQLRRHVVRIDRVDGTGVCGTGFFVAPGWVLTAAHVVYDDDSGAPLSQVMVVPADPAVGEQGVRAEVASRSVPPVAPGGLWPFPDLALLQLQPDAEWVAIHPCVWLVGEDPLGETCHAFGFPPRDEGIPPGAPASFVFEGVTGDGFLQLKAGQAAPGLSGAPLVCPARRAVVGVVTATRDRYTDLGGWAAPVAALLPDQTGGLPGAASGVSDDLATLGGKIAAAGQAAVLAARSLWHAVLPVDGAERLVDQPWIEAQVTPGVGQPSTMLRPEFAVVDYLFRGDALDVVAAWCEQPERLSVRYIDAAGGAGKTRFAIEACRAQRAHGWVAGLLPATGGHLEDLPLPRLLVVDYVEERDAEALAATLTALSRPESASALAPVRVLLLSRPAAGTAAGHTWDPLRAVAAGATLMALDAATDTPTAVTGLTSPQRHDLFTAGLTAFGQTWHGPGWTAPQPTVQLTGPHYDRPLDVLLEAFDAALSGPHWKPDSRPPVDRALDHEARRWTARLPDLDPDLLRLCVALATLAGARDDTEAHTLLDLIPDLTDPQIRSRVDQWLHHLYPGPDRWNPLRPDRLGEALIAHVLTNQPDGGLTLLHQVLDLPSDAQVVRALDVLVRLATHHSVVDTAATAFANRYTRLTARLLGQSSSGEPGR</sequence>
<proteinExistence type="predicted"/>